<feature type="transmembrane region" description="Helical" evidence="7">
    <location>
        <begin position="242"/>
        <end position="260"/>
    </location>
</feature>
<dbReference type="InterPro" id="IPR017871">
    <property type="entry name" value="ABC_transporter-like_CS"/>
</dbReference>
<comment type="subcellular location">
    <subcellularLocation>
        <location evidence="1">Cell membrane</location>
        <topology evidence="1">Multi-pass membrane protein</topology>
    </subcellularLocation>
</comment>
<dbReference type="SMART" id="SM00382">
    <property type="entry name" value="AAA"/>
    <property type="match status" value="1"/>
</dbReference>
<feature type="domain" description="ABC transmembrane type-1" evidence="9">
    <location>
        <begin position="18"/>
        <end position="301"/>
    </location>
</feature>
<evidence type="ECO:0000256" key="5">
    <source>
        <dbReference type="ARBA" id="ARBA00022989"/>
    </source>
</evidence>
<protein>
    <recommendedName>
        <fullName evidence="12">ABC transporter</fullName>
    </recommendedName>
</protein>
<sequence>MGQRLVRRFFHKHGTEYILAILAVGVSKILQVQIPDIIGHFIDQFRRGITPHGIDRYAQDLAVISIGYVILFGFGQFTVGKLARIFEGDLRRLLFDHWEDLDADYFNQHTTGDLLSHVLNDVPAIRQALAGGINQTLQAVFLFVATLFMTIRHINLSLTVISLIPLLLIPVVVVKLGPKIRQQSRVVQESLSAMAGMTEESLQSIRLVKSAGNEGVEVRRFTERTDSVYDNSMHLVRLNTTFQALIPLLSGISFAIALVYGGALTLSHHITLGAFVAFTVYLSMLVRPLMQFGNVINIFQNSSASLLRIQVLLEAQPQITEPAEPQHLPVHGPIVFHDLTFTYPHAKTPALRHLSLTVPEGSILGIVGRTGSGKSTLTRLLVRELDPPEKAITIGGTDIRNVAKADLREAIAYVPQDGFLFSSSIGHNIAFPTPQEDPAQIRQAAQAANILATVQTMPEGFDTVVGEHGLTLSGGQRQRVAIARALIKTHARIIILDDSLSAVDSLTEQTILGALRRLHQKGRTLIITSHRLSSLRLADHIMVLEEGQIVEFGTPQELLQRQGFYAQLYAIQSQGSETHG</sequence>
<dbReference type="PANTHER" id="PTHR43394">
    <property type="entry name" value="ATP-DEPENDENT PERMEASE MDL1, MITOCHONDRIAL"/>
    <property type="match status" value="1"/>
</dbReference>
<dbReference type="InterPro" id="IPR039421">
    <property type="entry name" value="Type_1_exporter"/>
</dbReference>
<dbReference type="CDD" id="cd18541">
    <property type="entry name" value="ABC_6TM_TmrB_like"/>
    <property type="match status" value="1"/>
</dbReference>
<evidence type="ECO:0000259" key="8">
    <source>
        <dbReference type="PROSITE" id="PS50893"/>
    </source>
</evidence>
<feature type="transmembrane region" description="Helical" evidence="7">
    <location>
        <begin position="266"/>
        <end position="286"/>
    </location>
</feature>
<evidence type="ECO:0000256" key="6">
    <source>
        <dbReference type="ARBA" id="ARBA00023136"/>
    </source>
</evidence>
<evidence type="ECO:0000256" key="4">
    <source>
        <dbReference type="ARBA" id="ARBA00022840"/>
    </source>
</evidence>
<dbReference type="Pfam" id="PF00664">
    <property type="entry name" value="ABC_membrane"/>
    <property type="match status" value="1"/>
</dbReference>
<evidence type="ECO:0000313" key="11">
    <source>
        <dbReference type="Proteomes" id="UP000325292"/>
    </source>
</evidence>
<dbReference type="Pfam" id="PF00005">
    <property type="entry name" value="ABC_tran"/>
    <property type="match status" value="1"/>
</dbReference>
<dbReference type="InterPro" id="IPR011527">
    <property type="entry name" value="ABC1_TM_dom"/>
</dbReference>
<gene>
    <name evidence="10" type="ORF">BXT84_05230</name>
</gene>
<reference evidence="10 11" key="1">
    <citation type="journal article" date="2019" name="Sci. Rep.">
        <title>Sulfobacillus thermotolerans: new insights into resistance and metabolic capacities of acidophilic chemolithotrophs.</title>
        <authorList>
            <person name="Panyushkina A.E."/>
            <person name="Babenko V.V."/>
            <person name="Nikitina A.S."/>
            <person name="Selezneva O.V."/>
            <person name="Tsaplina I.A."/>
            <person name="Letarova M.A."/>
            <person name="Kostryukova E.S."/>
            <person name="Letarov A.V."/>
        </authorList>
    </citation>
    <scope>NUCLEOTIDE SEQUENCE [LARGE SCALE GENOMIC DNA]</scope>
    <source>
        <strain evidence="10 11">Kr1</strain>
    </source>
</reference>
<feature type="transmembrane region" description="Helical" evidence="7">
    <location>
        <begin position="160"/>
        <end position="177"/>
    </location>
</feature>
<dbReference type="Proteomes" id="UP000325292">
    <property type="component" value="Chromosome"/>
</dbReference>
<organism evidence="10 11">
    <name type="scientific">Sulfobacillus thermotolerans</name>
    <dbReference type="NCBI Taxonomy" id="338644"/>
    <lineage>
        <taxon>Bacteria</taxon>
        <taxon>Bacillati</taxon>
        <taxon>Bacillota</taxon>
        <taxon>Clostridia</taxon>
        <taxon>Eubacteriales</taxon>
        <taxon>Clostridiales Family XVII. Incertae Sedis</taxon>
        <taxon>Sulfobacillus</taxon>
    </lineage>
</organism>
<dbReference type="InterPro" id="IPR036640">
    <property type="entry name" value="ABC1_TM_sf"/>
</dbReference>
<evidence type="ECO:0000256" key="1">
    <source>
        <dbReference type="ARBA" id="ARBA00004651"/>
    </source>
</evidence>
<dbReference type="SUPFAM" id="SSF90123">
    <property type="entry name" value="ABC transporter transmembrane region"/>
    <property type="match status" value="1"/>
</dbReference>
<keyword evidence="4" id="KW-0067">ATP-binding</keyword>
<dbReference type="EMBL" id="CP019454">
    <property type="protein sequence ID" value="AUW93429.1"/>
    <property type="molecule type" value="Genomic_DNA"/>
</dbReference>
<dbReference type="PROSITE" id="PS50929">
    <property type="entry name" value="ABC_TM1F"/>
    <property type="match status" value="1"/>
</dbReference>
<feature type="transmembrane region" description="Helical" evidence="7">
    <location>
        <begin position="62"/>
        <end position="83"/>
    </location>
</feature>
<feature type="domain" description="ABC transporter" evidence="8">
    <location>
        <begin position="334"/>
        <end position="571"/>
    </location>
</feature>
<dbReference type="InterPro" id="IPR003593">
    <property type="entry name" value="AAA+_ATPase"/>
</dbReference>
<evidence type="ECO:0000313" key="10">
    <source>
        <dbReference type="EMBL" id="AUW93429.1"/>
    </source>
</evidence>
<proteinExistence type="predicted"/>
<evidence type="ECO:0000259" key="9">
    <source>
        <dbReference type="PROSITE" id="PS50929"/>
    </source>
</evidence>
<keyword evidence="3" id="KW-0547">Nucleotide-binding</keyword>
<evidence type="ECO:0000256" key="3">
    <source>
        <dbReference type="ARBA" id="ARBA00022741"/>
    </source>
</evidence>
<dbReference type="InterPro" id="IPR003439">
    <property type="entry name" value="ABC_transporter-like_ATP-bd"/>
</dbReference>
<keyword evidence="5 7" id="KW-1133">Transmembrane helix</keyword>
<name>A0ABM6RPQ9_9FIRM</name>
<dbReference type="Gene3D" id="3.40.50.300">
    <property type="entry name" value="P-loop containing nucleotide triphosphate hydrolases"/>
    <property type="match status" value="1"/>
</dbReference>
<feature type="transmembrane region" description="Helical" evidence="7">
    <location>
        <begin position="136"/>
        <end position="154"/>
    </location>
</feature>
<evidence type="ECO:0000256" key="7">
    <source>
        <dbReference type="SAM" id="Phobius"/>
    </source>
</evidence>
<evidence type="ECO:0000256" key="2">
    <source>
        <dbReference type="ARBA" id="ARBA00022692"/>
    </source>
</evidence>
<dbReference type="InterPro" id="IPR027417">
    <property type="entry name" value="P-loop_NTPase"/>
</dbReference>
<accession>A0ABM6RPQ9</accession>
<evidence type="ECO:0008006" key="12">
    <source>
        <dbReference type="Google" id="ProtNLM"/>
    </source>
</evidence>
<dbReference type="PROSITE" id="PS00211">
    <property type="entry name" value="ABC_TRANSPORTER_1"/>
    <property type="match status" value="1"/>
</dbReference>
<keyword evidence="6 7" id="KW-0472">Membrane</keyword>
<keyword evidence="2 7" id="KW-0812">Transmembrane</keyword>
<dbReference type="PANTHER" id="PTHR43394:SF1">
    <property type="entry name" value="ATP-BINDING CASSETTE SUB-FAMILY B MEMBER 10, MITOCHONDRIAL"/>
    <property type="match status" value="1"/>
</dbReference>
<dbReference type="SUPFAM" id="SSF52540">
    <property type="entry name" value="P-loop containing nucleoside triphosphate hydrolases"/>
    <property type="match status" value="1"/>
</dbReference>
<dbReference type="Gene3D" id="1.20.1560.10">
    <property type="entry name" value="ABC transporter type 1, transmembrane domain"/>
    <property type="match status" value="1"/>
</dbReference>
<dbReference type="PROSITE" id="PS50893">
    <property type="entry name" value="ABC_TRANSPORTER_2"/>
    <property type="match status" value="1"/>
</dbReference>
<keyword evidence="11" id="KW-1185">Reference proteome</keyword>
<feature type="transmembrane region" description="Helical" evidence="7">
    <location>
        <begin position="17"/>
        <end position="42"/>
    </location>
</feature>